<gene>
    <name evidence="1" type="ORF">BDK51DRAFT_26170</name>
</gene>
<accession>A0A4P9WCT4</accession>
<protein>
    <submittedName>
        <fullName evidence="1">Uncharacterized protein</fullName>
    </submittedName>
</protein>
<organism evidence="1 2">
    <name type="scientific">Blyttiomyces helicus</name>
    <dbReference type="NCBI Taxonomy" id="388810"/>
    <lineage>
        <taxon>Eukaryota</taxon>
        <taxon>Fungi</taxon>
        <taxon>Fungi incertae sedis</taxon>
        <taxon>Chytridiomycota</taxon>
        <taxon>Chytridiomycota incertae sedis</taxon>
        <taxon>Chytridiomycetes</taxon>
        <taxon>Chytridiomycetes incertae sedis</taxon>
        <taxon>Blyttiomyces</taxon>
    </lineage>
</organism>
<keyword evidence="2" id="KW-1185">Reference proteome</keyword>
<evidence type="ECO:0000313" key="1">
    <source>
        <dbReference type="EMBL" id="RKO89423.1"/>
    </source>
</evidence>
<proteinExistence type="predicted"/>
<evidence type="ECO:0000313" key="2">
    <source>
        <dbReference type="Proteomes" id="UP000269721"/>
    </source>
</evidence>
<reference evidence="2" key="1">
    <citation type="journal article" date="2018" name="Nat. Microbiol.">
        <title>Leveraging single-cell genomics to expand the fungal tree of life.</title>
        <authorList>
            <person name="Ahrendt S.R."/>
            <person name="Quandt C.A."/>
            <person name="Ciobanu D."/>
            <person name="Clum A."/>
            <person name="Salamov A."/>
            <person name="Andreopoulos B."/>
            <person name="Cheng J.F."/>
            <person name="Woyke T."/>
            <person name="Pelin A."/>
            <person name="Henrissat B."/>
            <person name="Reynolds N.K."/>
            <person name="Benny G.L."/>
            <person name="Smith M.E."/>
            <person name="James T.Y."/>
            <person name="Grigoriev I.V."/>
        </authorList>
    </citation>
    <scope>NUCLEOTIDE SEQUENCE [LARGE SCALE GENOMIC DNA]</scope>
</reference>
<dbReference type="Proteomes" id="UP000269721">
    <property type="component" value="Unassembled WGS sequence"/>
</dbReference>
<dbReference type="EMBL" id="KZ996099">
    <property type="protein sequence ID" value="RKO89423.1"/>
    <property type="molecule type" value="Genomic_DNA"/>
</dbReference>
<sequence>MTTARQTIKELHSERMCGIKLVKYCQENGMKKRTGFAVNATAIWLAIEMVHRMDIPPAMLHFNFGTIKWAPMLDGKEGGRQYSKVGDWQINGNGKPYWQLSSTTTRPRIFGAQKIALIISTAGRKGRIGRKEDSASRCQQIGVGFQSDLIIYINTLQLPLLIQRQDHTIMVPAGNKQIPSW</sequence>
<name>A0A4P9WCT4_9FUNG</name>
<dbReference type="AlphaFoldDB" id="A0A4P9WCT4"/>